<comment type="caution">
    <text evidence="2">The sequence shown here is derived from an EMBL/GenBank/DDBJ whole genome shotgun (WGS) entry which is preliminary data.</text>
</comment>
<feature type="transmembrane region" description="Helical" evidence="1">
    <location>
        <begin position="136"/>
        <end position="159"/>
    </location>
</feature>
<dbReference type="Gene3D" id="1.20.5.930">
    <property type="entry name" value="Bicelle-embedded integrin alpha(iib) transmembrane segment"/>
    <property type="match status" value="1"/>
</dbReference>
<protein>
    <submittedName>
        <fullName evidence="2">Uncharacterized protein</fullName>
    </submittedName>
</protein>
<dbReference type="EMBL" id="JAGTJQ010000002">
    <property type="protein sequence ID" value="KAH7037706.1"/>
    <property type="molecule type" value="Genomic_DNA"/>
</dbReference>
<evidence type="ECO:0000313" key="2">
    <source>
        <dbReference type="EMBL" id="KAH7037706.1"/>
    </source>
</evidence>
<accession>A0A9P9BUJ7</accession>
<evidence type="ECO:0000256" key="1">
    <source>
        <dbReference type="SAM" id="Phobius"/>
    </source>
</evidence>
<dbReference type="Proteomes" id="UP000756346">
    <property type="component" value="Unassembled WGS sequence"/>
</dbReference>
<reference evidence="2" key="1">
    <citation type="journal article" date="2021" name="Nat. Commun.">
        <title>Genetic determinants of endophytism in the Arabidopsis root mycobiome.</title>
        <authorList>
            <person name="Mesny F."/>
            <person name="Miyauchi S."/>
            <person name="Thiergart T."/>
            <person name="Pickel B."/>
            <person name="Atanasova L."/>
            <person name="Karlsson M."/>
            <person name="Huettel B."/>
            <person name="Barry K.W."/>
            <person name="Haridas S."/>
            <person name="Chen C."/>
            <person name="Bauer D."/>
            <person name="Andreopoulos W."/>
            <person name="Pangilinan J."/>
            <person name="LaButti K."/>
            <person name="Riley R."/>
            <person name="Lipzen A."/>
            <person name="Clum A."/>
            <person name="Drula E."/>
            <person name="Henrissat B."/>
            <person name="Kohler A."/>
            <person name="Grigoriev I.V."/>
            <person name="Martin F.M."/>
            <person name="Hacquard S."/>
        </authorList>
    </citation>
    <scope>NUCLEOTIDE SEQUENCE</scope>
    <source>
        <strain evidence="2">MPI-CAGE-CH-0230</strain>
    </source>
</reference>
<dbReference type="OrthoDB" id="3692311at2759"/>
<keyword evidence="1" id="KW-1133">Transmembrane helix</keyword>
<gene>
    <name evidence="2" type="ORF">B0I36DRAFT_69922</name>
</gene>
<organism evidence="2 3">
    <name type="scientific">Microdochium trichocladiopsis</name>
    <dbReference type="NCBI Taxonomy" id="1682393"/>
    <lineage>
        <taxon>Eukaryota</taxon>
        <taxon>Fungi</taxon>
        <taxon>Dikarya</taxon>
        <taxon>Ascomycota</taxon>
        <taxon>Pezizomycotina</taxon>
        <taxon>Sordariomycetes</taxon>
        <taxon>Xylariomycetidae</taxon>
        <taxon>Xylariales</taxon>
        <taxon>Microdochiaceae</taxon>
        <taxon>Microdochium</taxon>
    </lineage>
</organism>
<proteinExistence type="predicted"/>
<dbReference type="RefSeq" id="XP_046016827.1">
    <property type="nucleotide sequence ID" value="XM_046163232.1"/>
</dbReference>
<name>A0A9P9BUJ7_9PEZI</name>
<evidence type="ECO:0000313" key="3">
    <source>
        <dbReference type="Proteomes" id="UP000756346"/>
    </source>
</evidence>
<keyword evidence="1" id="KW-0472">Membrane</keyword>
<dbReference type="AlphaFoldDB" id="A0A9P9BUJ7"/>
<dbReference type="GeneID" id="70192778"/>
<dbReference type="CDD" id="cd12087">
    <property type="entry name" value="TM_EGFR-like"/>
    <property type="match status" value="1"/>
</dbReference>
<keyword evidence="3" id="KW-1185">Reference proteome</keyword>
<sequence>MSTTTLGLSCPAGGKFYICDKAVTRFIGCCAIDPCGDGTGDCPIEHLKTSSFSSDAYANIPAQSCAAPSGNQTWFTCSQMQPPFMGCCGGTNPCQSNGCPQGDLLPAKLSDVEADAQVFLDIAHGSTGQQSSGPPLGAIIGAAVGGAVLIALIVGFIAYRCGWFARRRREEKSTKNTEYEATKLYDATSDGGFGGLAACKLPLPICIRYWIRSSNADVSALRDVPWQRLA</sequence>
<keyword evidence="1" id="KW-0812">Transmembrane</keyword>